<dbReference type="PROSITE" id="PS01124">
    <property type="entry name" value="HTH_ARAC_FAMILY_2"/>
    <property type="match status" value="1"/>
</dbReference>
<evidence type="ECO:0000256" key="2">
    <source>
        <dbReference type="ARBA" id="ARBA00022490"/>
    </source>
</evidence>
<evidence type="ECO:0000256" key="7">
    <source>
        <dbReference type="ARBA" id="ARBA00023163"/>
    </source>
</evidence>
<evidence type="ECO:0000313" key="12">
    <source>
        <dbReference type="Proteomes" id="UP000193834"/>
    </source>
</evidence>
<evidence type="ECO:0000256" key="1">
    <source>
        <dbReference type="ARBA" id="ARBA00004496"/>
    </source>
</evidence>
<dbReference type="Pfam" id="PF00072">
    <property type="entry name" value="Response_reg"/>
    <property type="match status" value="1"/>
</dbReference>
<dbReference type="PROSITE" id="PS00041">
    <property type="entry name" value="HTH_ARAC_FAMILY_1"/>
    <property type="match status" value="1"/>
</dbReference>
<evidence type="ECO:0000256" key="5">
    <source>
        <dbReference type="ARBA" id="ARBA00023015"/>
    </source>
</evidence>
<organism evidence="11 12">
    <name type="scientific">Paenibacillus aquistagni</name>
    <dbReference type="NCBI Taxonomy" id="1852522"/>
    <lineage>
        <taxon>Bacteria</taxon>
        <taxon>Bacillati</taxon>
        <taxon>Bacillota</taxon>
        <taxon>Bacilli</taxon>
        <taxon>Bacillales</taxon>
        <taxon>Paenibacillaceae</taxon>
        <taxon>Paenibacillus</taxon>
    </lineage>
</organism>
<evidence type="ECO:0000256" key="8">
    <source>
        <dbReference type="PROSITE-ProRule" id="PRU00169"/>
    </source>
</evidence>
<reference evidence="11 12" key="1">
    <citation type="submission" date="2017-04" db="EMBL/GenBank/DDBJ databases">
        <authorList>
            <person name="Afonso C.L."/>
            <person name="Miller P.J."/>
            <person name="Scott M.A."/>
            <person name="Spackman E."/>
            <person name="Goraichik I."/>
            <person name="Dimitrov K.M."/>
            <person name="Suarez D.L."/>
            <person name="Swayne D.E."/>
        </authorList>
    </citation>
    <scope>NUCLEOTIDE SEQUENCE [LARGE SCALE GENOMIC DNA]</scope>
    <source>
        <strain evidence="11 12">11</strain>
    </source>
</reference>
<comment type="subcellular location">
    <subcellularLocation>
        <location evidence="1">Cytoplasm</location>
    </subcellularLocation>
</comment>
<evidence type="ECO:0000313" key="11">
    <source>
        <dbReference type="EMBL" id="SMG54513.1"/>
    </source>
</evidence>
<keyword evidence="12" id="KW-1185">Reference proteome</keyword>
<evidence type="ECO:0000256" key="3">
    <source>
        <dbReference type="ARBA" id="ARBA00022553"/>
    </source>
</evidence>
<keyword evidence="2" id="KW-0963">Cytoplasm</keyword>
<dbReference type="InterPro" id="IPR020449">
    <property type="entry name" value="Tscrpt_reg_AraC-type_HTH"/>
</dbReference>
<dbReference type="SMART" id="SM00342">
    <property type="entry name" value="HTH_ARAC"/>
    <property type="match status" value="1"/>
</dbReference>
<dbReference type="AlphaFoldDB" id="A0A1X7LME2"/>
<feature type="modified residue" description="4-aspartylphosphate" evidence="8">
    <location>
        <position position="64"/>
    </location>
</feature>
<feature type="domain" description="HTH araC/xylS-type" evidence="9">
    <location>
        <begin position="171"/>
        <end position="272"/>
    </location>
</feature>
<dbReference type="OrthoDB" id="9788446at2"/>
<evidence type="ECO:0000259" key="10">
    <source>
        <dbReference type="PROSITE" id="PS50110"/>
    </source>
</evidence>
<dbReference type="PROSITE" id="PS50110">
    <property type="entry name" value="RESPONSE_REGULATORY"/>
    <property type="match status" value="1"/>
</dbReference>
<dbReference type="InterPro" id="IPR001789">
    <property type="entry name" value="Sig_transdc_resp-reg_receiver"/>
</dbReference>
<dbReference type="PRINTS" id="PR00032">
    <property type="entry name" value="HTHARAC"/>
</dbReference>
<dbReference type="CDD" id="cd17536">
    <property type="entry name" value="REC_YesN-like"/>
    <property type="match status" value="1"/>
</dbReference>
<gene>
    <name evidence="11" type="ORF">SAMN06295960_3752</name>
</gene>
<dbReference type="SMART" id="SM00448">
    <property type="entry name" value="REC"/>
    <property type="match status" value="1"/>
</dbReference>
<dbReference type="GO" id="GO:0003700">
    <property type="term" value="F:DNA-binding transcription factor activity"/>
    <property type="evidence" value="ECO:0007669"/>
    <property type="project" value="InterPro"/>
</dbReference>
<evidence type="ECO:0000256" key="4">
    <source>
        <dbReference type="ARBA" id="ARBA00023012"/>
    </source>
</evidence>
<keyword evidence="4" id="KW-0902">Two-component regulatory system</keyword>
<dbReference type="Proteomes" id="UP000193834">
    <property type="component" value="Unassembled WGS sequence"/>
</dbReference>
<dbReference type="GO" id="GO:0005737">
    <property type="term" value="C:cytoplasm"/>
    <property type="evidence" value="ECO:0007669"/>
    <property type="project" value="UniProtKB-SubCell"/>
</dbReference>
<evidence type="ECO:0000259" key="9">
    <source>
        <dbReference type="PROSITE" id="PS01124"/>
    </source>
</evidence>
<dbReference type="InterPro" id="IPR051552">
    <property type="entry name" value="HptR"/>
</dbReference>
<evidence type="ECO:0000256" key="6">
    <source>
        <dbReference type="ARBA" id="ARBA00023125"/>
    </source>
</evidence>
<dbReference type="PANTHER" id="PTHR42713:SF3">
    <property type="entry name" value="TRANSCRIPTIONAL REGULATORY PROTEIN HPTR"/>
    <property type="match status" value="1"/>
</dbReference>
<dbReference type="GO" id="GO:0043565">
    <property type="term" value="F:sequence-specific DNA binding"/>
    <property type="evidence" value="ECO:0007669"/>
    <property type="project" value="InterPro"/>
</dbReference>
<dbReference type="SUPFAM" id="SSF52172">
    <property type="entry name" value="CheY-like"/>
    <property type="match status" value="1"/>
</dbReference>
<dbReference type="SUPFAM" id="SSF46689">
    <property type="entry name" value="Homeodomain-like"/>
    <property type="match status" value="2"/>
</dbReference>
<name>A0A1X7LME2_9BACL</name>
<dbReference type="PANTHER" id="PTHR42713">
    <property type="entry name" value="HISTIDINE KINASE-RELATED"/>
    <property type="match status" value="1"/>
</dbReference>
<keyword evidence="3 8" id="KW-0597">Phosphoprotein</keyword>
<keyword evidence="5" id="KW-0805">Transcription regulation</keyword>
<dbReference type="GO" id="GO:0000160">
    <property type="term" value="P:phosphorelay signal transduction system"/>
    <property type="evidence" value="ECO:0007669"/>
    <property type="project" value="UniProtKB-KW"/>
</dbReference>
<dbReference type="Gene3D" id="1.10.10.60">
    <property type="entry name" value="Homeodomain-like"/>
    <property type="match status" value="2"/>
</dbReference>
<dbReference type="EMBL" id="FXAZ01000005">
    <property type="protein sequence ID" value="SMG54513.1"/>
    <property type="molecule type" value="Genomic_DNA"/>
</dbReference>
<dbReference type="Gene3D" id="3.40.50.2300">
    <property type="match status" value="1"/>
</dbReference>
<keyword evidence="7" id="KW-0804">Transcription</keyword>
<protein>
    <submittedName>
        <fullName evidence="11">Two component transcriptional regulator, AraC family</fullName>
    </submittedName>
</protein>
<feature type="domain" description="Response regulatory" evidence="10">
    <location>
        <begin position="12"/>
        <end position="129"/>
    </location>
</feature>
<proteinExistence type="predicted"/>
<dbReference type="Pfam" id="PF12833">
    <property type="entry name" value="HTH_18"/>
    <property type="match status" value="1"/>
</dbReference>
<dbReference type="InterPro" id="IPR018060">
    <property type="entry name" value="HTH_AraC"/>
</dbReference>
<dbReference type="InterPro" id="IPR011006">
    <property type="entry name" value="CheY-like_superfamily"/>
</dbReference>
<sequence>MNEPENKLALWRVLLIDDEEVIRRGLKGYIEASKLPFAVVGEAETAAEAVRQIEECCPDVVFVDINMPDMNGLDMIRSIQLHDSTCISVVISGYDHFEYVRQALQLKVFDYLLKPVPKSDLYALLKKLDAELQADLKKNRDDLMQLKQEQCQDLLMADGDGNDPQSSGYVLEVQAYIEAHYTDKELSLQQVAQLFHLNKSYLSTRMKQEIGCSFNEYVTELRMKKAKELLSSPFASMRMSDVARKIGYSSQYYFSRVFKLNTGKSPLEYRQQFRRGQ</sequence>
<dbReference type="InterPro" id="IPR009057">
    <property type="entry name" value="Homeodomain-like_sf"/>
</dbReference>
<dbReference type="InterPro" id="IPR018062">
    <property type="entry name" value="HTH_AraC-typ_CS"/>
</dbReference>
<dbReference type="STRING" id="1852522.SAMN06295960_3752"/>
<accession>A0A1X7LME2</accession>
<dbReference type="RefSeq" id="WP_085496705.1">
    <property type="nucleotide sequence ID" value="NZ_FXAZ01000005.1"/>
</dbReference>
<keyword evidence="6" id="KW-0238">DNA-binding</keyword>